<proteinExistence type="predicted"/>
<keyword evidence="3" id="KW-1185">Reference proteome</keyword>
<keyword evidence="1" id="KW-1133">Transmembrane helix</keyword>
<keyword evidence="1" id="KW-0472">Membrane</keyword>
<gene>
    <name evidence="2" type="ORF">YK48G_20590</name>
</gene>
<keyword evidence="1" id="KW-0812">Transmembrane</keyword>
<dbReference type="Proteomes" id="UP000604765">
    <property type="component" value="Unassembled WGS sequence"/>
</dbReference>
<name>A0ABQ3W5E8_9LACO</name>
<reference evidence="2 3" key="1">
    <citation type="journal article" date="2021" name="Int. J. Syst. Evol. Microbiol.">
        <title>Lentilactobacillus fungorum sp. nov., isolated from spent mushroom substrates.</title>
        <authorList>
            <person name="Tohno M."/>
            <person name="Tanizawa Y."/>
            <person name="Kojima Y."/>
            <person name="Sakamoto M."/>
            <person name="Ohkuma M."/>
            <person name="Kobayashi H."/>
        </authorList>
    </citation>
    <scope>NUCLEOTIDE SEQUENCE [LARGE SCALE GENOMIC DNA]</scope>
    <source>
        <strain evidence="2 3">YK48G</strain>
    </source>
</reference>
<accession>A0ABQ3W5E8</accession>
<comment type="caution">
    <text evidence="2">The sequence shown here is derived from an EMBL/GenBank/DDBJ whole genome shotgun (WGS) entry which is preliminary data.</text>
</comment>
<evidence type="ECO:0000313" key="3">
    <source>
        <dbReference type="Proteomes" id="UP000604765"/>
    </source>
</evidence>
<evidence type="ECO:0000256" key="1">
    <source>
        <dbReference type="SAM" id="Phobius"/>
    </source>
</evidence>
<protein>
    <submittedName>
        <fullName evidence="2">Membrane protein</fullName>
    </submittedName>
</protein>
<evidence type="ECO:0000313" key="2">
    <source>
        <dbReference type="EMBL" id="GHP14634.1"/>
    </source>
</evidence>
<feature type="transmembrane region" description="Helical" evidence="1">
    <location>
        <begin position="153"/>
        <end position="173"/>
    </location>
</feature>
<organism evidence="2 3">
    <name type="scientific">Lentilactobacillus fungorum</name>
    <dbReference type="NCBI Taxonomy" id="2201250"/>
    <lineage>
        <taxon>Bacteria</taxon>
        <taxon>Bacillati</taxon>
        <taxon>Bacillota</taxon>
        <taxon>Bacilli</taxon>
        <taxon>Lactobacillales</taxon>
        <taxon>Lactobacillaceae</taxon>
        <taxon>Lentilactobacillus</taxon>
    </lineage>
</organism>
<sequence>MDDYIEEFRTLLGQLDQEERDEAVNFYEEYLEDGHFTSYNDCVRELGTPRQLARKVLADYSIKTLENPQPNATRSQRSKNDVKTIWLILLALLSTPVTIPLAIVAAALFIAGIAVTGALIISIAAVFFAAILTGVVSFAVGIGIIINSFWTGLFYLGIGLFVIGFLIILTPMFKAVVNGLIRGVTLFSKWIYNKLVPKNRAERRERKGQR</sequence>
<dbReference type="EMBL" id="BNJR01000016">
    <property type="protein sequence ID" value="GHP14634.1"/>
    <property type="molecule type" value="Genomic_DNA"/>
</dbReference>
<feature type="transmembrane region" description="Helical" evidence="1">
    <location>
        <begin position="119"/>
        <end position="146"/>
    </location>
</feature>
<dbReference type="Pfam" id="PF22564">
    <property type="entry name" value="HAAS"/>
    <property type="match status" value="1"/>
</dbReference>
<dbReference type="RefSeq" id="WP_203630613.1">
    <property type="nucleotide sequence ID" value="NZ_BNJR01000016.1"/>
</dbReference>
<feature type="transmembrane region" description="Helical" evidence="1">
    <location>
        <begin position="84"/>
        <end position="113"/>
    </location>
</feature>